<dbReference type="EMBL" id="CAQQ02198924">
    <property type="status" value="NOT_ANNOTATED_CDS"/>
    <property type="molecule type" value="Genomic_DNA"/>
</dbReference>
<dbReference type="HOGENOM" id="CLU_2530066_0_0_1"/>
<name>T1GMS6_MEGSC</name>
<dbReference type="AlphaFoldDB" id="T1GMS6"/>
<reference evidence="2" key="2">
    <citation type="submission" date="2015-06" db="UniProtKB">
        <authorList>
            <consortium name="EnsemblMetazoa"/>
        </authorList>
    </citation>
    <scope>IDENTIFICATION</scope>
</reference>
<evidence type="ECO:0000313" key="2">
    <source>
        <dbReference type="EnsemblMetazoa" id="MESCA004856-PA"/>
    </source>
</evidence>
<dbReference type="Proteomes" id="UP000015102">
    <property type="component" value="Unassembled WGS sequence"/>
</dbReference>
<dbReference type="EMBL" id="CAQQ02198923">
    <property type="status" value="NOT_ANNOTATED_CDS"/>
    <property type="molecule type" value="Genomic_DNA"/>
</dbReference>
<feature type="compositionally biased region" description="Polar residues" evidence="1">
    <location>
        <begin position="58"/>
        <end position="75"/>
    </location>
</feature>
<reference evidence="3" key="1">
    <citation type="submission" date="2013-02" db="EMBL/GenBank/DDBJ databases">
        <authorList>
            <person name="Hughes D."/>
        </authorList>
    </citation>
    <scope>NUCLEOTIDE SEQUENCE</scope>
    <source>
        <strain>Durham</strain>
        <strain evidence="3">NC isolate 2 -- Noor lab</strain>
    </source>
</reference>
<dbReference type="EnsemblMetazoa" id="MESCA004856-RA">
    <property type="protein sequence ID" value="MESCA004856-PA"/>
    <property type="gene ID" value="MESCA004856"/>
</dbReference>
<evidence type="ECO:0000313" key="3">
    <source>
        <dbReference type="Proteomes" id="UP000015102"/>
    </source>
</evidence>
<accession>T1GMS6</accession>
<keyword evidence="3" id="KW-1185">Reference proteome</keyword>
<proteinExistence type="predicted"/>
<evidence type="ECO:0000256" key="1">
    <source>
        <dbReference type="SAM" id="MobiDB-lite"/>
    </source>
</evidence>
<protein>
    <submittedName>
        <fullName evidence="2">Uncharacterized protein</fullName>
    </submittedName>
</protein>
<sequence length="84" mass="9441">MVQYALYFSQLTNFKIPSLAKLGQISRENRRILNLRDLHGILKISYIILDNYKGISEPPTSKANSNNVSTSSISPGMSDKQLKI</sequence>
<feature type="region of interest" description="Disordered" evidence="1">
    <location>
        <begin position="56"/>
        <end position="84"/>
    </location>
</feature>
<organism evidence="2 3">
    <name type="scientific">Megaselia scalaris</name>
    <name type="common">Humpbacked fly</name>
    <name type="synonym">Phora scalaris</name>
    <dbReference type="NCBI Taxonomy" id="36166"/>
    <lineage>
        <taxon>Eukaryota</taxon>
        <taxon>Metazoa</taxon>
        <taxon>Ecdysozoa</taxon>
        <taxon>Arthropoda</taxon>
        <taxon>Hexapoda</taxon>
        <taxon>Insecta</taxon>
        <taxon>Pterygota</taxon>
        <taxon>Neoptera</taxon>
        <taxon>Endopterygota</taxon>
        <taxon>Diptera</taxon>
        <taxon>Brachycera</taxon>
        <taxon>Muscomorpha</taxon>
        <taxon>Platypezoidea</taxon>
        <taxon>Phoridae</taxon>
        <taxon>Megaseliini</taxon>
        <taxon>Megaselia</taxon>
    </lineage>
</organism>